<accession>A0A812F1N9</accession>
<dbReference type="CDD" id="cd19099">
    <property type="entry name" value="AKR_unchar"/>
    <property type="match status" value="1"/>
</dbReference>
<dbReference type="InterPro" id="IPR023210">
    <property type="entry name" value="NADP_OxRdtase_dom"/>
</dbReference>
<dbReference type="InterPro" id="IPR036812">
    <property type="entry name" value="NAD(P)_OxRdtase_dom_sf"/>
</dbReference>
<dbReference type="SUPFAM" id="SSF51430">
    <property type="entry name" value="NAD(P)-linked oxidoreductase"/>
    <property type="match status" value="1"/>
</dbReference>
<gene>
    <name evidence="2" type="ORF">NUZ5A_50814</name>
</gene>
<dbReference type="EMBL" id="CAJNAQ010000005">
    <property type="protein sequence ID" value="CAE6498621.1"/>
    <property type="molecule type" value="Genomic_DNA"/>
</dbReference>
<reference evidence="2" key="1">
    <citation type="submission" date="2021-02" db="EMBL/GenBank/DDBJ databases">
        <authorList>
            <person name="Han P."/>
        </authorList>
    </citation>
    <scope>NUCLEOTIDE SEQUENCE</scope>
    <source>
        <strain evidence="2">Candidatus Nitrosotenuis uzonensis 5A</strain>
    </source>
</reference>
<comment type="caution">
    <text evidence="2">The sequence shown here is derived from an EMBL/GenBank/DDBJ whole genome shotgun (WGS) entry which is preliminary data.</text>
</comment>
<dbReference type="Proteomes" id="UP000655759">
    <property type="component" value="Unassembled WGS sequence"/>
</dbReference>
<evidence type="ECO:0000313" key="3">
    <source>
        <dbReference type="Proteomes" id="UP000655759"/>
    </source>
</evidence>
<name>A0A812F1N9_9ARCH</name>
<proteinExistence type="predicted"/>
<evidence type="ECO:0000259" key="1">
    <source>
        <dbReference type="Pfam" id="PF00248"/>
    </source>
</evidence>
<dbReference type="InterPro" id="IPR053135">
    <property type="entry name" value="AKR2_Oxidoreductase"/>
</dbReference>
<feature type="domain" description="NADP-dependent oxidoreductase" evidence="1">
    <location>
        <begin position="35"/>
        <end position="299"/>
    </location>
</feature>
<dbReference type="RefSeq" id="WP_205100003.1">
    <property type="nucleotide sequence ID" value="NZ_CAJNAQ010000005.1"/>
</dbReference>
<dbReference type="PANTHER" id="PTHR43312">
    <property type="entry name" value="D-THREO-ALDOSE 1-DEHYDROGENASE"/>
    <property type="match status" value="1"/>
</dbReference>
<dbReference type="AlphaFoldDB" id="A0A812F1N9"/>
<dbReference type="Gene3D" id="3.20.20.100">
    <property type="entry name" value="NADP-dependent oxidoreductase domain"/>
    <property type="match status" value="1"/>
</dbReference>
<protein>
    <submittedName>
        <fullName evidence="2">Aldo/keto reductase</fullName>
    </submittedName>
</protein>
<evidence type="ECO:0000313" key="2">
    <source>
        <dbReference type="EMBL" id="CAE6498621.1"/>
    </source>
</evidence>
<organism evidence="2 3">
    <name type="scientific">Candidatus Nitrosotenuis uzonensis</name>
    <dbReference type="NCBI Taxonomy" id="1407055"/>
    <lineage>
        <taxon>Archaea</taxon>
        <taxon>Nitrososphaerota</taxon>
        <taxon>Candidatus Nitrosotenuis</taxon>
    </lineage>
</organism>
<dbReference type="Pfam" id="PF00248">
    <property type="entry name" value="Aldo_ket_red"/>
    <property type="match status" value="1"/>
</dbReference>
<dbReference type="PANTHER" id="PTHR43312:SF1">
    <property type="entry name" value="NADP-DEPENDENT OXIDOREDUCTASE DOMAIN-CONTAINING PROTEIN"/>
    <property type="match status" value="1"/>
</dbReference>
<sequence>MISGFATPEGTKKFSEKHGLAANFRLVHGLTLSNVGMGTYLGNPDAATDTLVADAIKKSIMAGINVIDTAINYRAQKAERSVGRALSELIQQGSIKRDQIFVSTKNGYITNDADIKEDFWAYVQREYTKPGIIGPDDISSGYHCMKVSYLEDQLNRSLKNLGLECVDLMYLHNAVEGQIQDMSKEEFVKNLKQVFEMYEQKRRDGKIKFYGMATWECFRVGEDNPQYLSLSETVNIAKQIGGDDHGFRFIQLPYNMYYDQAFMAKNQKIDDIQVSVLDAAQKLGIGIFTSVPLMQGRLLAPGTIPEFGQLKPSLRCLQFIRSTPGVLAPLVGQKDPSHVQENLEILKVPPMSHDEFIGLVRKLVPSY</sequence>